<dbReference type="Gene3D" id="1.20.1250.20">
    <property type="entry name" value="MFS general substrate transporter like domains"/>
    <property type="match status" value="1"/>
</dbReference>
<keyword evidence="5 7" id="KW-1133">Transmembrane helix</keyword>
<keyword evidence="3" id="KW-0813">Transport</keyword>
<evidence type="ECO:0000256" key="3">
    <source>
        <dbReference type="ARBA" id="ARBA00022597"/>
    </source>
</evidence>
<evidence type="ECO:0000256" key="5">
    <source>
        <dbReference type="ARBA" id="ARBA00022989"/>
    </source>
</evidence>
<feature type="transmembrane region" description="Helical" evidence="7">
    <location>
        <begin position="19"/>
        <end position="42"/>
    </location>
</feature>
<evidence type="ECO:0000256" key="6">
    <source>
        <dbReference type="ARBA" id="ARBA00023136"/>
    </source>
</evidence>
<evidence type="ECO:0008006" key="10">
    <source>
        <dbReference type="Google" id="ProtNLM"/>
    </source>
</evidence>
<evidence type="ECO:0000313" key="8">
    <source>
        <dbReference type="EMBL" id="PUZ57528.1"/>
    </source>
</evidence>
<dbReference type="PANTHER" id="PTHR48021">
    <property type="match status" value="1"/>
</dbReference>
<organism evidence="8 9">
    <name type="scientific">Panicum hallii var. hallii</name>
    <dbReference type="NCBI Taxonomy" id="1504633"/>
    <lineage>
        <taxon>Eukaryota</taxon>
        <taxon>Viridiplantae</taxon>
        <taxon>Streptophyta</taxon>
        <taxon>Embryophyta</taxon>
        <taxon>Tracheophyta</taxon>
        <taxon>Spermatophyta</taxon>
        <taxon>Magnoliopsida</taxon>
        <taxon>Liliopsida</taxon>
        <taxon>Poales</taxon>
        <taxon>Poaceae</taxon>
        <taxon>PACMAD clade</taxon>
        <taxon>Panicoideae</taxon>
        <taxon>Panicodae</taxon>
        <taxon>Paniceae</taxon>
        <taxon>Panicinae</taxon>
        <taxon>Panicum</taxon>
        <taxon>Panicum sect. Panicum</taxon>
    </lineage>
</organism>
<keyword evidence="6 7" id="KW-0472">Membrane</keyword>
<proteinExistence type="inferred from homology"/>
<dbReference type="OrthoDB" id="6133115at2759"/>
<comment type="similarity">
    <text evidence="2">Belongs to the major facilitator superfamily. Sugar transporter (TC 2.A.1.1) family.</text>
</comment>
<evidence type="ECO:0000256" key="7">
    <source>
        <dbReference type="SAM" id="Phobius"/>
    </source>
</evidence>
<dbReference type="PANTHER" id="PTHR48021:SF25">
    <property type="entry name" value="SUGAR TRANSPORTER ERD6-LIKE 5"/>
    <property type="match status" value="1"/>
</dbReference>
<dbReference type="SUPFAM" id="SSF103473">
    <property type="entry name" value="MFS general substrate transporter"/>
    <property type="match status" value="1"/>
</dbReference>
<dbReference type="Pfam" id="PF00083">
    <property type="entry name" value="Sugar_tr"/>
    <property type="match status" value="1"/>
</dbReference>
<evidence type="ECO:0000256" key="1">
    <source>
        <dbReference type="ARBA" id="ARBA00004370"/>
    </source>
</evidence>
<keyword evidence="3" id="KW-0762">Sugar transport</keyword>
<name>A0A2T7DPL5_9POAL</name>
<evidence type="ECO:0000256" key="2">
    <source>
        <dbReference type="ARBA" id="ARBA00010992"/>
    </source>
</evidence>
<accession>A0A2T7DPL5</accession>
<protein>
    <recommendedName>
        <fullName evidence="10">Major facilitator superfamily (MFS) profile domain-containing protein</fullName>
    </recommendedName>
</protein>
<evidence type="ECO:0000313" key="9">
    <source>
        <dbReference type="Proteomes" id="UP000244336"/>
    </source>
</evidence>
<dbReference type="InterPro" id="IPR005828">
    <property type="entry name" value="MFS_sugar_transport-like"/>
</dbReference>
<dbReference type="EMBL" id="CM009753">
    <property type="protein sequence ID" value="PUZ57528.1"/>
    <property type="molecule type" value="Genomic_DNA"/>
</dbReference>
<dbReference type="GO" id="GO:0016020">
    <property type="term" value="C:membrane"/>
    <property type="evidence" value="ECO:0007669"/>
    <property type="project" value="UniProtKB-SubCell"/>
</dbReference>
<dbReference type="Gramene" id="PUZ57528">
    <property type="protein sequence ID" value="PUZ57528"/>
    <property type="gene ID" value="GQ55_5G439400"/>
</dbReference>
<dbReference type="InterPro" id="IPR036259">
    <property type="entry name" value="MFS_trans_sf"/>
</dbReference>
<dbReference type="AlphaFoldDB" id="A0A2T7DPL5"/>
<dbReference type="GO" id="GO:0022857">
    <property type="term" value="F:transmembrane transporter activity"/>
    <property type="evidence" value="ECO:0007669"/>
    <property type="project" value="InterPro"/>
</dbReference>
<evidence type="ECO:0000256" key="4">
    <source>
        <dbReference type="ARBA" id="ARBA00022692"/>
    </source>
</evidence>
<sequence length="81" mass="8808">MQLMICCGMSLAYVLGTFITWHTLAIIGVAPCLLQLVGLVMIPESPRWLARIGHPGEFEAALQKLRGKGTDISQEAAEIKV</sequence>
<gene>
    <name evidence="8" type="ORF">GQ55_5G439400</name>
</gene>
<comment type="subcellular location">
    <subcellularLocation>
        <location evidence="1">Membrane</location>
    </subcellularLocation>
</comment>
<dbReference type="InterPro" id="IPR050549">
    <property type="entry name" value="MFS_Trehalose_Transporter"/>
</dbReference>
<dbReference type="STRING" id="1504633.A0A2T7DPL5"/>
<keyword evidence="4 7" id="KW-0812">Transmembrane</keyword>
<reference evidence="8 9" key="1">
    <citation type="submission" date="2018-04" db="EMBL/GenBank/DDBJ databases">
        <title>WGS assembly of Panicum hallii var. hallii HAL2.</title>
        <authorList>
            <person name="Lovell J."/>
            <person name="Jenkins J."/>
            <person name="Lowry D."/>
            <person name="Mamidi S."/>
            <person name="Sreedasyam A."/>
            <person name="Weng X."/>
            <person name="Barry K."/>
            <person name="Bonette J."/>
            <person name="Campitelli B."/>
            <person name="Daum C."/>
            <person name="Gordon S."/>
            <person name="Gould B."/>
            <person name="Lipzen A."/>
            <person name="MacQueen A."/>
            <person name="Palacio-Mejia J."/>
            <person name="Plott C."/>
            <person name="Shakirov E."/>
            <person name="Shu S."/>
            <person name="Yoshinaga Y."/>
            <person name="Zane M."/>
            <person name="Rokhsar D."/>
            <person name="Grimwood J."/>
            <person name="Schmutz J."/>
            <person name="Juenger T."/>
        </authorList>
    </citation>
    <scope>NUCLEOTIDE SEQUENCE [LARGE SCALE GENOMIC DNA]</scope>
    <source>
        <strain evidence="9">cv. HAL2</strain>
    </source>
</reference>
<dbReference type="Proteomes" id="UP000244336">
    <property type="component" value="Chromosome 5"/>
</dbReference>
<keyword evidence="9" id="KW-1185">Reference proteome</keyword>